<dbReference type="SUPFAM" id="SSF53756">
    <property type="entry name" value="UDP-Glycosyltransferase/glycogen phosphorylase"/>
    <property type="match status" value="1"/>
</dbReference>
<reference evidence="1 2" key="1">
    <citation type="journal article" date="2018" name="Nat. Biotechnol.">
        <title>A standardized bacterial taxonomy based on genome phylogeny substantially revises the tree of life.</title>
        <authorList>
            <person name="Parks D.H."/>
            <person name="Chuvochina M."/>
            <person name="Waite D.W."/>
            <person name="Rinke C."/>
            <person name="Skarshewski A."/>
            <person name="Chaumeil P.A."/>
            <person name="Hugenholtz P."/>
        </authorList>
    </citation>
    <scope>NUCLEOTIDE SEQUENCE [LARGE SCALE GENOMIC DNA]</scope>
    <source>
        <strain evidence="1">UBA9956</strain>
    </source>
</reference>
<accession>A0A350HCA4</accession>
<organism evidence="1 2">
    <name type="scientific">candidate division WOR-3 bacterium</name>
    <dbReference type="NCBI Taxonomy" id="2052148"/>
    <lineage>
        <taxon>Bacteria</taxon>
        <taxon>Bacteria division WOR-3</taxon>
    </lineage>
</organism>
<dbReference type="Gene3D" id="3.40.50.2000">
    <property type="entry name" value="Glycogen Phosphorylase B"/>
    <property type="match status" value="1"/>
</dbReference>
<dbReference type="AlphaFoldDB" id="A0A350HCA4"/>
<dbReference type="EMBL" id="DMZY01000249">
    <property type="protein sequence ID" value="HAV93170.1"/>
    <property type="molecule type" value="Genomic_DNA"/>
</dbReference>
<evidence type="ECO:0000313" key="1">
    <source>
        <dbReference type="EMBL" id="HAV93170.1"/>
    </source>
</evidence>
<dbReference type="Proteomes" id="UP000264062">
    <property type="component" value="Unassembled WGS sequence"/>
</dbReference>
<evidence type="ECO:0008006" key="3">
    <source>
        <dbReference type="Google" id="ProtNLM"/>
    </source>
</evidence>
<proteinExistence type="predicted"/>
<sequence length="361" mass="41283">MKIGFASTYPPTVSGLSLYAEELSDFINSSYDDISVEKISANANRFYKNINSADISSYDIMVYNIGNHPMNQRTFDYALKYPSIAVMHEFDISALKDKRRFALSDPLSSLIEAGNIFIVHSEDNRERLTALKAKVFKINEFYFKNKNRIPVKSGDAIGVFGYISKSKGAGEILDSYTAYLNAKGSLNLFFAGNTADFDLKSELRKRGLEKKVGFFENPSDMRFDYLMESCRGAVNLRIKESGETSANMLKLFSMKKCIAMNEQGAISKEFKDCYFKIDINRIIPSLKEYFEAIEKRESKIEKMSADAYSAVKINYSIEQAASKWRELFLKAEKIKKYNLKRKKNEAWGKIRCFKEIIGRLI</sequence>
<protein>
    <recommendedName>
        <fullName evidence="3">Glycosyl transferase family 1 domain-containing protein</fullName>
    </recommendedName>
</protein>
<name>A0A350HCA4_UNCW3</name>
<evidence type="ECO:0000313" key="2">
    <source>
        <dbReference type="Proteomes" id="UP000264062"/>
    </source>
</evidence>
<gene>
    <name evidence="1" type="ORF">DCW38_08350</name>
</gene>
<comment type="caution">
    <text evidence="1">The sequence shown here is derived from an EMBL/GenBank/DDBJ whole genome shotgun (WGS) entry which is preliminary data.</text>
</comment>